<keyword evidence="3" id="KW-1185">Reference proteome</keyword>
<dbReference type="Pfam" id="PF07812">
    <property type="entry name" value="TfuA"/>
    <property type="match status" value="1"/>
</dbReference>
<comment type="caution">
    <text evidence="2">The sequence shown here is derived from an EMBL/GenBank/DDBJ whole genome shotgun (WGS) entry which is preliminary data.</text>
</comment>
<dbReference type="InterPro" id="IPR012924">
    <property type="entry name" value="TfuA_core"/>
</dbReference>
<reference evidence="2 3" key="1">
    <citation type="submission" date="2021-03" db="EMBL/GenBank/DDBJ databases">
        <title>Sequencing the genomes of 1000 actinobacteria strains.</title>
        <authorList>
            <person name="Klenk H.-P."/>
        </authorList>
    </citation>
    <scope>NUCLEOTIDE SEQUENCE [LARGE SCALE GENOMIC DNA]</scope>
    <source>
        <strain evidence="2 3">DSM 40843</strain>
    </source>
</reference>
<dbReference type="Proteomes" id="UP001519311">
    <property type="component" value="Unassembled WGS sequence"/>
</dbReference>
<evidence type="ECO:0000313" key="2">
    <source>
        <dbReference type="EMBL" id="MBP2363431.1"/>
    </source>
</evidence>
<evidence type="ECO:0000313" key="3">
    <source>
        <dbReference type="Proteomes" id="UP001519311"/>
    </source>
</evidence>
<feature type="domain" description="TfuA-like core" evidence="1">
    <location>
        <begin position="48"/>
        <end position="166"/>
    </location>
</feature>
<proteinExistence type="predicted"/>
<name>A0ABS4VI17_9ACTN</name>
<dbReference type="RefSeq" id="WP_274923062.1">
    <property type="nucleotide sequence ID" value="NZ_BMWJ01000020.1"/>
</dbReference>
<evidence type="ECO:0000259" key="1">
    <source>
        <dbReference type="Pfam" id="PF07812"/>
    </source>
</evidence>
<gene>
    <name evidence="2" type="ORF">JOF59_005923</name>
</gene>
<organism evidence="2 3">
    <name type="scientific">Streptomyces clavifer</name>
    <dbReference type="NCBI Taxonomy" id="68188"/>
    <lineage>
        <taxon>Bacteria</taxon>
        <taxon>Bacillati</taxon>
        <taxon>Actinomycetota</taxon>
        <taxon>Actinomycetes</taxon>
        <taxon>Kitasatosporales</taxon>
        <taxon>Streptomycetaceae</taxon>
        <taxon>Streptomyces</taxon>
    </lineage>
</organism>
<accession>A0ABS4VI17</accession>
<protein>
    <recommendedName>
        <fullName evidence="1">TfuA-like core domain-containing protein</fullName>
    </recommendedName>
</protein>
<dbReference type="EMBL" id="JAGINS010000002">
    <property type="protein sequence ID" value="MBP2363431.1"/>
    <property type="molecule type" value="Genomic_DNA"/>
</dbReference>
<sequence length="286" mass="31510">MIHVFVGPTLSRSEPQLSAPGIRRWPPARHGDLFHATIRDDDTVVLIDGMYHQAPALRHKEILAAMGRGVHVIGAASIGALRAAELAPYGMLGVGSVYAAYHRGDITADDEVAVGQAPDGQWEALTWPLVNLRSVLRLAQEAGILDSAQAHELLEALRAVYYPQRTTAAVRAVSRWQGESSFARWLAEQIDRDPHFGDVKRVDALAAVQTALSGRPLPAGARPTRAVWDTTYYRRWSNDWAHERVDGLHLSTEGRLVYQQVFDPAFRETWAANTAPCTPPTARACR</sequence>